<dbReference type="STRING" id="866895.HBHAL_2445"/>
<evidence type="ECO:0000313" key="1">
    <source>
        <dbReference type="EMBL" id="CCG44789.1"/>
    </source>
</evidence>
<dbReference type="HOGENOM" id="CLU_3200526_0_0_9"/>
<dbReference type="AlphaFoldDB" id="I0JKW9"/>
<dbReference type="EMBL" id="HE717023">
    <property type="protein sequence ID" value="CCG44789.1"/>
    <property type="molecule type" value="Genomic_DNA"/>
</dbReference>
<name>I0JKW9_HALH3</name>
<dbReference type="PATRIC" id="fig|866895.3.peg.1452"/>
<reference evidence="1 2" key="1">
    <citation type="journal article" date="2013" name="Environ. Microbiol.">
        <title>Chloride and organic osmolytes: a hybrid strategy to cope with elevated salinities by the moderately halophilic, chloride-dependent bacterium Halobacillus halophilus.</title>
        <authorList>
            <person name="Saum S.H."/>
            <person name="Pfeiffer F."/>
            <person name="Palm P."/>
            <person name="Rampp M."/>
            <person name="Schuster S.C."/>
            <person name="Muller V."/>
            <person name="Oesterhelt D."/>
        </authorList>
    </citation>
    <scope>NUCLEOTIDE SEQUENCE [LARGE SCALE GENOMIC DNA]</scope>
    <source>
        <strain evidence="2">ATCC 35676 / DSM 2266 / JCM 20832 / KCTC 3685 / LMG 17431 / NBRC 102448 / NCIMB 2269</strain>
    </source>
</reference>
<dbReference type="Proteomes" id="UP000007397">
    <property type="component" value="Chromosome"/>
</dbReference>
<accession>I0JKW9</accession>
<protein>
    <submittedName>
        <fullName evidence="1">Uncharacterized protein</fullName>
    </submittedName>
</protein>
<keyword evidence="2" id="KW-1185">Reference proteome</keyword>
<sequence length="45" mass="5209">MQFINELHAFANEENTSNGLTGIEQKTNFQELCDIILTIRTMNHK</sequence>
<organism evidence="1 2">
    <name type="scientific">Halobacillus halophilus (strain ATCC 35676 / DSM 2266 / JCM 20832 / KCTC 3685 / LMG 17431 / NBRC 102448 / NCIMB 2269)</name>
    <name type="common">Sporosarcina halophila</name>
    <dbReference type="NCBI Taxonomy" id="866895"/>
    <lineage>
        <taxon>Bacteria</taxon>
        <taxon>Bacillati</taxon>
        <taxon>Bacillota</taxon>
        <taxon>Bacilli</taxon>
        <taxon>Bacillales</taxon>
        <taxon>Bacillaceae</taxon>
        <taxon>Halobacillus</taxon>
    </lineage>
</organism>
<dbReference type="KEGG" id="hhd:HBHAL_2445"/>
<gene>
    <name evidence="1" type="ordered locus">HBHAL_2445</name>
</gene>
<proteinExistence type="predicted"/>
<evidence type="ECO:0000313" key="2">
    <source>
        <dbReference type="Proteomes" id="UP000007397"/>
    </source>
</evidence>